<comment type="caution">
    <text evidence="1">The sequence shown here is derived from an EMBL/GenBank/DDBJ whole genome shotgun (WGS) entry which is preliminary data.</text>
</comment>
<proteinExistence type="predicted"/>
<evidence type="ECO:0000313" key="2">
    <source>
        <dbReference type="Proteomes" id="UP001341840"/>
    </source>
</evidence>
<evidence type="ECO:0000313" key="1">
    <source>
        <dbReference type="EMBL" id="MED6188949.1"/>
    </source>
</evidence>
<sequence>MASGSGSVPLVTNLRSEEALGGGRRAFSCSAARTFPRNIRATSSIHFPPKVSTILTVLRVRRELGDWQNPIWRFRVWMELGVWVFKCKMVNGVGFVKLDKT</sequence>
<protein>
    <submittedName>
        <fullName evidence="1">Uncharacterized protein</fullName>
    </submittedName>
</protein>
<dbReference type="EMBL" id="JASCZI010183023">
    <property type="protein sequence ID" value="MED6188949.1"/>
    <property type="molecule type" value="Genomic_DNA"/>
</dbReference>
<gene>
    <name evidence="1" type="ORF">PIB30_090866</name>
</gene>
<dbReference type="Proteomes" id="UP001341840">
    <property type="component" value="Unassembled WGS sequence"/>
</dbReference>
<accession>A0ABU6WUD6</accession>
<name>A0ABU6WUD6_9FABA</name>
<organism evidence="1 2">
    <name type="scientific">Stylosanthes scabra</name>
    <dbReference type="NCBI Taxonomy" id="79078"/>
    <lineage>
        <taxon>Eukaryota</taxon>
        <taxon>Viridiplantae</taxon>
        <taxon>Streptophyta</taxon>
        <taxon>Embryophyta</taxon>
        <taxon>Tracheophyta</taxon>
        <taxon>Spermatophyta</taxon>
        <taxon>Magnoliopsida</taxon>
        <taxon>eudicotyledons</taxon>
        <taxon>Gunneridae</taxon>
        <taxon>Pentapetalae</taxon>
        <taxon>rosids</taxon>
        <taxon>fabids</taxon>
        <taxon>Fabales</taxon>
        <taxon>Fabaceae</taxon>
        <taxon>Papilionoideae</taxon>
        <taxon>50 kb inversion clade</taxon>
        <taxon>dalbergioids sensu lato</taxon>
        <taxon>Dalbergieae</taxon>
        <taxon>Pterocarpus clade</taxon>
        <taxon>Stylosanthes</taxon>
    </lineage>
</organism>
<keyword evidence="2" id="KW-1185">Reference proteome</keyword>
<feature type="non-terminal residue" evidence="1">
    <location>
        <position position="101"/>
    </location>
</feature>
<reference evidence="1 2" key="1">
    <citation type="journal article" date="2023" name="Plants (Basel)">
        <title>Bridging the Gap: Combining Genomics and Transcriptomics Approaches to Understand Stylosanthes scabra, an Orphan Legume from the Brazilian Caatinga.</title>
        <authorList>
            <person name="Ferreira-Neto J.R.C."/>
            <person name="da Silva M.D."/>
            <person name="Binneck E."/>
            <person name="de Melo N.F."/>
            <person name="da Silva R.H."/>
            <person name="de Melo A.L.T.M."/>
            <person name="Pandolfi V."/>
            <person name="Bustamante F.O."/>
            <person name="Brasileiro-Vidal A.C."/>
            <person name="Benko-Iseppon A.M."/>
        </authorList>
    </citation>
    <scope>NUCLEOTIDE SEQUENCE [LARGE SCALE GENOMIC DNA]</scope>
    <source>
        <tissue evidence="1">Leaves</tissue>
    </source>
</reference>